<dbReference type="RefSeq" id="WP_117578222.1">
    <property type="nucleotide sequence ID" value="NZ_CP103077.1"/>
</dbReference>
<organism evidence="1 2">
    <name type="scientific">Bacteroides thetaiotaomicron</name>
    <dbReference type="NCBI Taxonomy" id="818"/>
    <lineage>
        <taxon>Bacteria</taxon>
        <taxon>Pseudomonadati</taxon>
        <taxon>Bacteroidota</taxon>
        <taxon>Bacteroidia</taxon>
        <taxon>Bacteroidales</taxon>
        <taxon>Bacteroidaceae</taxon>
        <taxon>Bacteroides</taxon>
    </lineage>
</organism>
<name>A0A415LWJ9_BACT4</name>
<dbReference type="AlphaFoldDB" id="A0A415LWJ9"/>
<dbReference type="EMBL" id="QROV01000026">
    <property type="protein sequence ID" value="RHL54898.1"/>
    <property type="molecule type" value="Genomic_DNA"/>
</dbReference>
<sequence length="137" mass="15948">MEEYEEKVVAVRLSDNTVFDLTINIIEDDSFIMSVSLDNHLFEVQEEDIFPTFQKLRDILLSKGIGMKCYGAMRNAHQSGMMSTSNKVYILTLGKPALKKDIATIFDYAEIQEFPNTREQEEFSQKWLNSFLNRETY</sequence>
<proteinExistence type="predicted"/>
<dbReference type="Proteomes" id="UP000283616">
    <property type="component" value="Unassembled WGS sequence"/>
</dbReference>
<evidence type="ECO:0000313" key="1">
    <source>
        <dbReference type="EMBL" id="RHL54898.1"/>
    </source>
</evidence>
<comment type="caution">
    <text evidence="1">The sequence shown here is derived from an EMBL/GenBank/DDBJ whole genome shotgun (WGS) entry which is preliminary data.</text>
</comment>
<accession>A0A415LWJ9</accession>
<reference evidence="1 2" key="1">
    <citation type="submission" date="2018-08" db="EMBL/GenBank/DDBJ databases">
        <title>A genome reference for cultivated species of the human gut microbiota.</title>
        <authorList>
            <person name="Zou Y."/>
            <person name="Xue W."/>
            <person name="Luo G."/>
        </authorList>
    </citation>
    <scope>NUCLEOTIDE SEQUENCE [LARGE SCALE GENOMIC DNA]</scope>
    <source>
        <strain evidence="1 2">AF37-12</strain>
    </source>
</reference>
<protein>
    <submittedName>
        <fullName evidence="1">Uncharacterized protein</fullName>
    </submittedName>
</protein>
<gene>
    <name evidence="1" type="ORF">DW011_19450</name>
</gene>
<evidence type="ECO:0000313" key="2">
    <source>
        <dbReference type="Proteomes" id="UP000283616"/>
    </source>
</evidence>